<dbReference type="EMBL" id="BMAW01008532">
    <property type="protein sequence ID" value="GFT08938.1"/>
    <property type="molecule type" value="Genomic_DNA"/>
</dbReference>
<evidence type="ECO:0000313" key="2">
    <source>
        <dbReference type="Proteomes" id="UP000887013"/>
    </source>
</evidence>
<evidence type="ECO:0000313" key="1">
    <source>
        <dbReference type="EMBL" id="GFT08938.1"/>
    </source>
</evidence>
<reference evidence="1" key="1">
    <citation type="submission" date="2020-08" db="EMBL/GenBank/DDBJ databases">
        <title>Multicomponent nature underlies the extraordinary mechanical properties of spider dragline silk.</title>
        <authorList>
            <person name="Kono N."/>
            <person name="Nakamura H."/>
            <person name="Mori M."/>
            <person name="Yoshida Y."/>
            <person name="Ohtoshi R."/>
            <person name="Malay A.D."/>
            <person name="Moran D.A.P."/>
            <person name="Tomita M."/>
            <person name="Numata K."/>
            <person name="Arakawa K."/>
        </authorList>
    </citation>
    <scope>NUCLEOTIDE SEQUENCE</scope>
</reference>
<keyword evidence="2" id="KW-1185">Reference proteome</keyword>
<dbReference type="Proteomes" id="UP000887013">
    <property type="component" value="Unassembled WGS sequence"/>
</dbReference>
<comment type="caution">
    <text evidence="1">The sequence shown here is derived from an EMBL/GenBank/DDBJ whole genome shotgun (WGS) entry which is preliminary data.</text>
</comment>
<protein>
    <submittedName>
        <fullName evidence="1">Uncharacterized protein</fullName>
    </submittedName>
</protein>
<dbReference type="AlphaFoldDB" id="A0A8X6THG0"/>
<sequence>MVENGEGFNRVMVYFSNQESDCLIAGHYSNFKVIFKTHTTVTIDVTEYCLSMPFNKSLGEDDELEESPYATVVKKEETENETE</sequence>
<gene>
    <name evidence="1" type="ORF">NPIL_23181</name>
</gene>
<accession>A0A8X6THG0</accession>
<name>A0A8X6THG0_NEPPI</name>
<proteinExistence type="predicted"/>
<organism evidence="1 2">
    <name type="scientific">Nephila pilipes</name>
    <name type="common">Giant wood spider</name>
    <name type="synonym">Nephila maculata</name>
    <dbReference type="NCBI Taxonomy" id="299642"/>
    <lineage>
        <taxon>Eukaryota</taxon>
        <taxon>Metazoa</taxon>
        <taxon>Ecdysozoa</taxon>
        <taxon>Arthropoda</taxon>
        <taxon>Chelicerata</taxon>
        <taxon>Arachnida</taxon>
        <taxon>Araneae</taxon>
        <taxon>Araneomorphae</taxon>
        <taxon>Entelegynae</taxon>
        <taxon>Araneoidea</taxon>
        <taxon>Nephilidae</taxon>
        <taxon>Nephila</taxon>
    </lineage>
</organism>